<name>A0A7Y9I9Z1_9ACTN</name>
<dbReference type="AlphaFoldDB" id="A0A7Y9I9Z1"/>
<protein>
    <submittedName>
        <fullName evidence="6">AcrR family transcriptional regulator</fullName>
    </submittedName>
</protein>
<evidence type="ECO:0000259" key="5">
    <source>
        <dbReference type="PROSITE" id="PS50977"/>
    </source>
</evidence>
<dbReference type="PANTHER" id="PTHR47506:SF1">
    <property type="entry name" value="HTH-TYPE TRANSCRIPTIONAL REGULATOR YJDC"/>
    <property type="match status" value="1"/>
</dbReference>
<evidence type="ECO:0000256" key="2">
    <source>
        <dbReference type="ARBA" id="ARBA00023125"/>
    </source>
</evidence>
<keyword evidence="1" id="KW-0805">Transcription regulation</keyword>
<dbReference type="EMBL" id="JACCBU010000001">
    <property type="protein sequence ID" value="NYE72927.1"/>
    <property type="molecule type" value="Genomic_DNA"/>
</dbReference>
<sequence length="196" mass="21686">MRTVNPQRHAARVEEILTGAANSFAQHGYANTTITELQRATGCSSGTLFHYFSDKASMFRAIIEAGCADQWDRLAAIDAGAPTAFWSAVDILRSDFTDPNAPGLVGAILERRSADPDLEKILADHEKLVLDLLSGMIKRLQRRRLMDKSLTPDEAARWVVWTIDGIILHVNDHDFDPAQASALLSRSLRSTLRLTD</sequence>
<accession>A0A7Y9I9Z1</accession>
<evidence type="ECO:0000313" key="6">
    <source>
        <dbReference type="EMBL" id="NYE72927.1"/>
    </source>
</evidence>
<keyword evidence="7" id="KW-1185">Reference proteome</keyword>
<dbReference type="Proteomes" id="UP000569914">
    <property type="component" value="Unassembled WGS sequence"/>
</dbReference>
<dbReference type="InterPro" id="IPR009057">
    <property type="entry name" value="Homeodomain-like_sf"/>
</dbReference>
<proteinExistence type="predicted"/>
<dbReference type="InterPro" id="IPR036271">
    <property type="entry name" value="Tet_transcr_reg_TetR-rel_C_sf"/>
</dbReference>
<feature type="domain" description="HTH tetR-type" evidence="5">
    <location>
        <begin position="10"/>
        <end position="70"/>
    </location>
</feature>
<keyword evidence="3" id="KW-0804">Transcription</keyword>
<dbReference type="Pfam" id="PF00440">
    <property type="entry name" value="TetR_N"/>
    <property type="match status" value="1"/>
</dbReference>
<dbReference type="SUPFAM" id="SSF46689">
    <property type="entry name" value="Homeodomain-like"/>
    <property type="match status" value="1"/>
</dbReference>
<organism evidence="6 7">
    <name type="scientific">Microlunatus parietis</name>
    <dbReference type="NCBI Taxonomy" id="682979"/>
    <lineage>
        <taxon>Bacteria</taxon>
        <taxon>Bacillati</taxon>
        <taxon>Actinomycetota</taxon>
        <taxon>Actinomycetes</taxon>
        <taxon>Propionibacteriales</taxon>
        <taxon>Propionibacteriaceae</taxon>
        <taxon>Microlunatus</taxon>
    </lineage>
</organism>
<dbReference type="PRINTS" id="PR00455">
    <property type="entry name" value="HTHTETR"/>
</dbReference>
<evidence type="ECO:0000256" key="3">
    <source>
        <dbReference type="ARBA" id="ARBA00023163"/>
    </source>
</evidence>
<dbReference type="PROSITE" id="PS50977">
    <property type="entry name" value="HTH_TETR_2"/>
    <property type="match status" value="1"/>
</dbReference>
<evidence type="ECO:0000313" key="7">
    <source>
        <dbReference type="Proteomes" id="UP000569914"/>
    </source>
</evidence>
<feature type="DNA-binding region" description="H-T-H motif" evidence="4">
    <location>
        <begin position="33"/>
        <end position="52"/>
    </location>
</feature>
<dbReference type="PANTHER" id="PTHR47506">
    <property type="entry name" value="TRANSCRIPTIONAL REGULATORY PROTEIN"/>
    <property type="match status" value="1"/>
</dbReference>
<dbReference type="GO" id="GO:0003677">
    <property type="term" value="F:DNA binding"/>
    <property type="evidence" value="ECO:0007669"/>
    <property type="project" value="UniProtKB-UniRule"/>
</dbReference>
<comment type="caution">
    <text evidence="6">The sequence shown here is derived from an EMBL/GenBank/DDBJ whole genome shotgun (WGS) entry which is preliminary data.</text>
</comment>
<keyword evidence="2 4" id="KW-0238">DNA-binding</keyword>
<gene>
    <name evidence="6" type="ORF">BKA15_004256</name>
</gene>
<dbReference type="Gene3D" id="1.10.357.10">
    <property type="entry name" value="Tetracycline Repressor, domain 2"/>
    <property type="match status" value="1"/>
</dbReference>
<dbReference type="SUPFAM" id="SSF48498">
    <property type="entry name" value="Tetracyclin repressor-like, C-terminal domain"/>
    <property type="match status" value="1"/>
</dbReference>
<evidence type="ECO:0000256" key="4">
    <source>
        <dbReference type="PROSITE-ProRule" id="PRU00335"/>
    </source>
</evidence>
<reference evidence="6 7" key="1">
    <citation type="submission" date="2020-07" db="EMBL/GenBank/DDBJ databases">
        <title>Sequencing the genomes of 1000 actinobacteria strains.</title>
        <authorList>
            <person name="Klenk H.-P."/>
        </authorList>
    </citation>
    <scope>NUCLEOTIDE SEQUENCE [LARGE SCALE GENOMIC DNA]</scope>
    <source>
        <strain evidence="6 7">DSM 22083</strain>
    </source>
</reference>
<dbReference type="InterPro" id="IPR001647">
    <property type="entry name" value="HTH_TetR"/>
</dbReference>
<evidence type="ECO:0000256" key="1">
    <source>
        <dbReference type="ARBA" id="ARBA00023015"/>
    </source>
</evidence>
<dbReference type="RefSeq" id="WP_179754065.1">
    <property type="nucleotide sequence ID" value="NZ_JACCBU010000001.1"/>
</dbReference>